<evidence type="ECO:0000256" key="6">
    <source>
        <dbReference type="ARBA" id="ARBA00023242"/>
    </source>
</evidence>
<dbReference type="GO" id="GO:0006357">
    <property type="term" value="P:regulation of transcription by RNA polymerase II"/>
    <property type="evidence" value="ECO:0007669"/>
    <property type="project" value="InterPro"/>
</dbReference>
<evidence type="ECO:0000313" key="9">
    <source>
        <dbReference type="Proteomes" id="UP000887574"/>
    </source>
</evidence>
<evidence type="ECO:0000256" key="1">
    <source>
        <dbReference type="ARBA" id="ARBA00004123"/>
    </source>
</evidence>
<evidence type="ECO:0000313" key="10">
    <source>
        <dbReference type="WBParaSite" id="jg8155"/>
    </source>
</evidence>
<comment type="function">
    <text evidence="7">Component of the Mediator complex, a coactivator involved in the regulated transcription of nearly all RNA polymerase II-dependent genes. Mediator functions as a bridge to convey information from gene-specific regulatory proteins to the basal RNA polymerase II transcription machinery. Mediator is recruited to promoters by direct interactions with regulatory proteins and serves as a scaffold for the assembly of a functional preinitiation complex with RNA polymerase II and the general transcription factors.</text>
</comment>
<reference evidence="10" key="1">
    <citation type="submission" date="2022-11" db="UniProtKB">
        <authorList>
            <consortium name="WormBaseParasite"/>
        </authorList>
    </citation>
    <scope>IDENTIFICATION</scope>
</reference>
<evidence type="ECO:0000256" key="7">
    <source>
        <dbReference type="ARBA" id="ARBA00025687"/>
    </source>
</evidence>
<dbReference type="Proteomes" id="UP000887574">
    <property type="component" value="Unplaced"/>
</dbReference>
<keyword evidence="5" id="KW-0804">Transcription</keyword>
<evidence type="ECO:0000256" key="8">
    <source>
        <dbReference type="ARBA" id="ARBA00031962"/>
    </source>
</evidence>
<protein>
    <recommendedName>
        <fullName evidence="3">Mediator of RNA polymerase II transcription subunit 22</fullName>
    </recommendedName>
    <alternativeName>
        <fullName evidence="8">Mediator complex subunit 22</fullName>
    </alternativeName>
</protein>
<organism evidence="9 10">
    <name type="scientific">Ditylenchus dipsaci</name>
    <dbReference type="NCBI Taxonomy" id="166011"/>
    <lineage>
        <taxon>Eukaryota</taxon>
        <taxon>Metazoa</taxon>
        <taxon>Ecdysozoa</taxon>
        <taxon>Nematoda</taxon>
        <taxon>Chromadorea</taxon>
        <taxon>Rhabditida</taxon>
        <taxon>Tylenchina</taxon>
        <taxon>Tylenchomorpha</taxon>
        <taxon>Sphaerularioidea</taxon>
        <taxon>Anguinidae</taxon>
        <taxon>Anguininae</taxon>
        <taxon>Ditylenchus</taxon>
    </lineage>
</organism>
<dbReference type="GO" id="GO:0003712">
    <property type="term" value="F:transcription coregulator activity"/>
    <property type="evidence" value="ECO:0007669"/>
    <property type="project" value="InterPro"/>
</dbReference>
<sequence>MSAVRNANQTRAQNNKSIATKKLIVDEYKTRLKDNVKSFNENLQKILASAKINTDESMHKNNTNGRMTEYYTVLNEMCTRATLMVKAADELLMLTNDIREFLILRDFNFLSNSIATAEKKFKIEIEEHESAYDSFRHDIVQ</sequence>
<evidence type="ECO:0000256" key="2">
    <source>
        <dbReference type="ARBA" id="ARBA00005942"/>
    </source>
</evidence>
<evidence type="ECO:0000256" key="3">
    <source>
        <dbReference type="ARBA" id="ARBA00019695"/>
    </source>
</evidence>
<comment type="subcellular location">
    <subcellularLocation>
        <location evidence="1">Nucleus</location>
    </subcellularLocation>
</comment>
<proteinExistence type="inferred from homology"/>
<dbReference type="PANTHER" id="PTHR12434">
    <property type="entry name" value="MEDIATOR OF RNA POLYMERASE II TRANSCRIPTION SUBUNIT 22"/>
    <property type="match status" value="1"/>
</dbReference>
<keyword evidence="4" id="KW-0805">Transcription regulation</keyword>
<dbReference type="AlphaFoldDB" id="A0A915EPP0"/>
<accession>A0A915EPP0</accession>
<name>A0A915EPP0_9BILA</name>
<dbReference type="InterPro" id="IPR009332">
    <property type="entry name" value="Med22"/>
</dbReference>
<dbReference type="WBParaSite" id="jg8155">
    <property type="protein sequence ID" value="jg8155"/>
    <property type="gene ID" value="jg8155"/>
</dbReference>
<dbReference type="Pfam" id="PF06179">
    <property type="entry name" value="Med22"/>
    <property type="match status" value="1"/>
</dbReference>
<dbReference type="GO" id="GO:0016592">
    <property type="term" value="C:mediator complex"/>
    <property type="evidence" value="ECO:0007669"/>
    <property type="project" value="InterPro"/>
</dbReference>
<dbReference type="PANTHER" id="PTHR12434:SF6">
    <property type="entry name" value="MEDIATOR OF RNA POLYMERASE II TRANSCRIPTION SUBUNIT 22"/>
    <property type="match status" value="1"/>
</dbReference>
<evidence type="ECO:0000256" key="5">
    <source>
        <dbReference type="ARBA" id="ARBA00023163"/>
    </source>
</evidence>
<keyword evidence="9" id="KW-1185">Reference proteome</keyword>
<keyword evidence="6" id="KW-0539">Nucleus</keyword>
<comment type="similarity">
    <text evidence="2">Belongs to the Mediator complex subunit 22 family.</text>
</comment>
<evidence type="ECO:0000256" key="4">
    <source>
        <dbReference type="ARBA" id="ARBA00023015"/>
    </source>
</evidence>